<accession>A0A6A5X6D4</accession>
<dbReference type="Gene3D" id="2.70.50.70">
    <property type="match status" value="1"/>
</dbReference>
<proteinExistence type="predicted"/>
<protein>
    <submittedName>
        <fullName evidence="1">Lytic polysaccharide monooxygenase</fullName>
    </submittedName>
</protein>
<dbReference type="AlphaFoldDB" id="A0A6A5X6D4"/>
<dbReference type="GeneID" id="54280431"/>
<dbReference type="EMBL" id="ML978085">
    <property type="protein sequence ID" value="KAF2008344.1"/>
    <property type="molecule type" value="Genomic_DNA"/>
</dbReference>
<keyword evidence="2" id="KW-1185">Reference proteome</keyword>
<organism evidence="1 2">
    <name type="scientific">Aaosphaeria arxii CBS 175.79</name>
    <dbReference type="NCBI Taxonomy" id="1450172"/>
    <lineage>
        <taxon>Eukaryota</taxon>
        <taxon>Fungi</taxon>
        <taxon>Dikarya</taxon>
        <taxon>Ascomycota</taxon>
        <taxon>Pezizomycotina</taxon>
        <taxon>Dothideomycetes</taxon>
        <taxon>Pleosporomycetidae</taxon>
        <taxon>Pleosporales</taxon>
        <taxon>Pleosporales incertae sedis</taxon>
        <taxon>Aaosphaeria</taxon>
    </lineage>
</organism>
<dbReference type="Proteomes" id="UP000799778">
    <property type="component" value="Unassembled WGS sequence"/>
</dbReference>
<sequence length="92" mass="10186">AAHGGGSCQISLSYDSGHTWAVIQSWEGNCPRVRKGQEGEITNTYDANQDYTFRVPEGLPSSERVIAAWTWLNAFGNREFYMSCSPIRIKGG</sequence>
<feature type="non-terminal residue" evidence="1">
    <location>
        <position position="92"/>
    </location>
</feature>
<dbReference type="PANTHER" id="PTHR36182">
    <property type="entry name" value="PROTEIN, PUTATIVE (AFU_ORTHOLOGUE AFUA_6G10930)-RELATED"/>
    <property type="match status" value="1"/>
</dbReference>
<dbReference type="GO" id="GO:0004497">
    <property type="term" value="F:monooxygenase activity"/>
    <property type="evidence" value="ECO:0007669"/>
    <property type="project" value="UniProtKB-KW"/>
</dbReference>
<dbReference type="PANTHER" id="PTHR36182:SF2">
    <property type="entry name" value="LYTIC POLYSACCHARIDE MONOOXYGENASE"/>
    <property type="match status" value="1"/>
</dbReference>
<evidence type="ECO:0000313" key="2">
    <source>
        <dbReference type="Proteomes" id="UP000799778"/>
    </source>
</evidence>
<dbReference type="OrthoDB" id="2342176at2759"/>
<gene>
    <name evidence="1" type="ORF">BU24DRAFT_331151</name>
</gene>
<evidence type="ECO:0000313" key="1">
    <source>
        <dbReference type="EMBL" id="KAF2008344.1"/>
    </source>
</evidence>
<keyword evidence="1" id="KW-0503">Monooxygenase</keyword>
<keyword evidence="1" id="KW-0560">Oxidoreductase</keyword>
<feature type="non-terminal residue" evidence="1">
    <location>
        <position position="1"/>
    </location>
</feature>
<reference evidence="1" key="1">
    <citation type="journal article" date="2020" name="Stud. Mycol.">
        <title>101 Dothideomycetes genomes: a test case for predicting lifestyles and emergence of pathogens.</title>
        <authorList>
            <person name="Haridas S."/>
            <person name="Albert R."/>
            <person name="Binder M."/>
            <person name="Bloem J."/>
            <person name="Labutti K."/>
            <person name="Salamov A."/>
            <person name="Andreopoulos B."/>
            <person name="Baker S."/>
            <person name="Barry K."/>
            <person name="Bills G."/>
            <person name="Bluhm B."/>
            <person name="Cannon C."/>
            <person name="Castanera R."/>
            <person name="Culley D."/>
            <person name="Daum C."/>
            <person name="Ezra D."/>
            <person name="Gonzalez J."/>
            <person name="Henrissat B."/>
            <person name="Kuo A."/>
            <person name="Liang C."/>
            <person name="Lipzen A."/>
            <person name="Lutzoni F."/>
            <person name="Magnuson J."/>
            <person name="Mondo S."/>
            <person name="Nolan M."/>
            <person name="Ohm R."/>
            <person name="Pangilinan J."/>
            <person name="Park H.-J."/>
            <person name="Ramirez L."/>
            <person name="Alfaro M."/>
            <person name="Sun H."/>
            <person name="Tritt A."/>
            <person name="Yoshinaga Y."/>
            <person name="Zwiers L.-H."/>
            <person name="Turgeon B."/>
            <person name="Goodwin S."/>
            <person name="Spatafora J."/>
            <person name="Crous P."/>
            <person name="Grigoriev I."/>
        </authorList>
    </citation>
    <scope>NUCLEOTIDE SEQUENCE</scope>
    <source>
        <strain evidence="1">CBS 175.79</strain>
    </source>
</reference>
<name>A0A6A5X6D4_9PLEO</name>
<dbReference type="RefSeq" id="XP_033376683.1">
    <property type="nucleotide sequence ID" value="XM_033523034.1"/>
</dbReference>